<feature type="non-terminal residue" evidence="1">
    <location>
        <position position="1"/>
    </location>
</feature>
<proteinExistence type="predicted"/>
<dbReference type="AlphaFoldDB" id="A0A392NMX6"/>
<sequence>QSTRLTIPPGISPTALLESPIMLPNSLVMPSPTTGSFAMLPPLTDERSMLTSVTHEQRKLDVPTASFKFKSQANLDPNSLSPYYDSLNQVVLCILIVH</sequence>
<evidence type="ECO:0000313" key="1">
    <source>
        <dbReference type="EMBL" id="MCH99824.1"/>
    </source>
</evidence>
<accession>A0A392NMX6</accession>
<evidence type="ECO:0000313" key="2">
    <source>
        <dbReference type="Proteomes" id="UP000265520"/>
    </source>
</evidence>
<name>A0A392NMX6_9FABA</name>
<organism evidence="1 2">
    <name type="scientific">Trifolium medium</name>
    <dbReference type="NCBI Taxonomy" id="97028"/>
    <lineage>
        <taxon>Eukaryota</taxon>
        <taxon>Viridiplantae</taxon>
        <taxon>Streptophyta</taxon>
        <taxon>Embryophyta</taxon>
        <taxon>Tracheophyta</taxon>
        <taxon>Spermatophyta</taxon>
        <taxon>Magnoliopsida</taxon>
        <taxon>eudicotyledons</taxon>
        <taxon>Gunneridae</taxon>
        <taxon>Pentapetalae</taxon>
        <taxon>rosids</taxon>
        <taxon>fabids</taxon>
        <taxon>Fabales</taxon>
        <taxon>Fabaceae</taxon>
        <taxon>Papilionoideae</taxon>
        <taxon>50 kb inversion clade</taxon>
        <taxon>NPAAA clade</taxon>
        <taxon>Hologalegina</taxon>
        <taxon>IRL clade</taxon>
        <taxon>Trifolieae</taxon>
        <taxon>Trifolium</taxon>
    </lineage>
</organism>
<dbReference type="EMBL" id="LXQA010041428">
    <property type="protein sequence ID" value="MCH99824.1"/>
    <property type="molecule type" value="Genomic_DNA"/>
</dbReference>
<comment type="caution">
    <text evidence="1">The sequence shown here is derived from an EMBL/GenBank/DDBJ whole genome shotgun (WGS) entry which is preliminary data.</text>
</comment>
<protein>
    <submittedName>
        <fullName evidence="1">Putative WRKY transcription factor 2-like</fullName>
    </submittedName>
</protein>
<dbReference type="Proteomes" id="UP000265520">
    <property type="component" value="Unassembled WGS sequence"/>
</dbReference>
<keyword evidence="2" id="KW-1185">Reference proteome</keyword>
<reference evidence="1 2" key="1">
    <citation type="journal article" date="2018" name="Front. Plant Sci.">
        <title>Red Clover (Trifolium pratense) and Zigzag Clover (T. medium) - A Picture of Genomic Similarities and Differences.</title>
        <authorList>
            <person name="Dluhosova J."/>
            <person name="Istvanek J."/>
            <person name="Nedelnik J."/>
            <person name="Repkova J."/>
        </authorList>
    </citation>
    <scope>NUCLEOTIDE SEQUENCE [LARGE SCALE GENOMIC DNA]</scope>
    <source>
        <strain evidence="2">cv. 10/8</strain>
        <tissue evidence="1">Leaf</tissue>
    </source>
</reference>